<dbReference type="OrthoDB" id="1470350at2759"/>
<evidence type="ECO:0000256" key="2">
    <source>
        <dbReference type="ARBA" id="ARBA00022723"/>
    </source>
</evidence>
<dbReference type="InterPro" id="IPR036396">
    <property type="entry name" value="Cyt_P450_sf"/>
</dbReference>
<evidence type="ECO:0000256" key="4">
    <source>
        <dbReference type="ARBA" id="ARBA00023004"/>
    </source>
</evidence>
<evidence type="ECO:0000256" key="3">
    <source>
        <dbReference type="ARBA" id="ARBA00023002"/>
    </source>
</evidence>
<name>A0A136J4Z3_9PEZI</name>
<evidence type="ECO:0000256" key="6">
    <source>
        <dbReference type="PIRSR" id="PIRSR602401-1"/>
    </source>
</evidence>
<comment type="cofactor">
    <cofactor evidence="6">
        <name>heme</name>
        <dbReference type="ChEBI" id="CHEBI:30413"/>
    </cofactor>
</comment>
<dbReference type="AlphaFoldDB" id="A0A136J4Z3"/>
<evidence type="ECO:0000256" key="1">
    <source>
        <dbReference type="ARBA" id="ARBA00010617"/>
    </source>
</evidence>
<keyword evidence="6 7" id="KW-0349">Heme</keyword>
<accession>A0A136J4Z3</accession>
<sequence>MAVWQPDTAGGRWPSTLSATLAAAALYTTWVVVSWAWNSRRPRDYPPGPKTKLWLGNILDMPATRQYIRYSELGDEYGELVGLKFATQNVVVLNSARVVNELLDKRHDIYSGRVYHGILKHVMAEGPHITISEGEYLRRWRAAARILLKPSALREVLPQNAAAAASCVAQILEASDNNTNADGSGDHSEPVFRAIEAWAMMGPLKAVCGISGANRDPAWTQWYMDFSKINLEIMEPAAIPPLDLFPFLHYVPAALAPWKTAARRVNADREEICNLTLRNARAGYARRKEAYGDEEKNAGGFESLMARVLREQEEGDPDRKNRFTSEEMAKIGGGLLEASIHTTLASFRSWLKILCAHPRVVARIQEELDAVCGTERPPTAEHIRSLPYLDACLQEAWRWRIPTPVSLPHRLTQDDVFEGYRIPKDTVIIQNTYRILHDPAFFDAPDDYVPERYLDNPAGLRPELAAAGKSGTAGAAAYSRATSFVFGAGRRACPGDSFSWQSMMALMAKLLWACDLRPTEGGGAAGVDVSPEGYFGETLIDPLPWRFVVVPRSAERRRAAEDDAAELAPLLD</sequence>
<dbReference type="Gene3D" id="1.10.630.10">
    <property type="entry name" value="Cytochrome P450"/>
    <property type="match status" value="1"/>
</dbReference>
<organism evidence="8 9">
    <name type="scientific">Microdochium bolleyi</name>
    <dbReference type="NCBI Taxonomy" id="196109"/>
    <lineage>
        <taxon>Eukaryota</taxon>
        <taxon>Fungi</taxon>
        <taxon>Dikarya</taxon>
        <taxon>Ascomycota</taxon>
        <taxon>Pezizomycotina</taxon>
        <taxon>Sordariomycetes</taxon>
        <taxon>Xylariomycetidae</taxon>
        <taxon>Xylariales</taxon>
        <taxon>Microdochiaceae</taxon>
        <taxon>Microdochium</taxon>
    </lineage>
</organism>
<keyword evidence="2 6" id="KW-0479">Metal-binding</keyword>
<gene>
    <name evidence="8" type="ORF">Micbo1qcDRAFT_224381</name>
</gene>
<dbReference type="PRINTS" id="PR00463">
    <property type="entry name" value="EP450I"/>
</dbReference>
<keyword evidence="3 7" id="KW-0560">Oxidoreductase</keyword>
<evidence type="ECO:0000313" key="9">
    <source>
        <dbReference type="Proteomes" id="UP000070501"/>
    </source>
</evidence>
<evidence type="ECO:0000256" key="5">
    <source>
        <dbReference type="ARBA" id="ARBA00023033"/>
    </source>
</evidence>
<evidence type="ECO:0000313" key="8">
    <source>
        <dbReference type="EMBL" id="KXJ92223.1"/>
    </source>
</evidence>
<dbReference type="InterPro" id="IPR017972">
    <property type="entry name" value="Cyt_P450_CS"/>
</dbReference>
<dbReference type="GO" id="GO:0004497">
    <property type="term" value="F:monooxygenase activity"/>
    <property type="evidence" value="ECO:0007669"/>
    <property type="project" value="UniProtKB-KW"/>
</dbReference>
<feature type="binding site" description="axial binding residue" evidence="6">
    <location>
        <position position="493"/>
    </location>
    <ligand>
        <name>heme</name>
        <dbReference type="ChEBI" id="CHEBI:30413"/>
    </ligand>
    <ligandPart>
        <name>Fe</name>
        <dbReference type="ChEBI" id="CHEBI:18248"/>
    </ligandPart>
</feature>
<evidence type="ECO:0000256" key="7">
    <source>
        <dbReference type="RuleBase" id="RU000461"/>
    </source>
</evidence>
<dbReference type="InterPro" id="IPR002401">
    <property type="entry name" value="Cyt_P450_E_grp-I"/>
</dbReference>
<dbReference type="PANTHER" id="PTHR46300">
    <property type="entry name" value="P450, PUTATIVE (EUROFUNG)-RELATED-RELATED"/>
    <property type="match status" value="1"/>
</dbReference>
<dbReference type="GO" id="GO:0016705">
    <property type="term" value="F:oxidoreductase activity, acting on paired donors, with incorporation or reduction of molecular oxygen"/>
    <property type="evidence" value="ECO:0007669"/>
    <property type="project" value="InterPro"/>
</dbReference>
<dbReference type="InterPro" id="IPR001128">
    <property type="entry name" value="Cyt_P450"/>
</dbReference>
<dbReference type="Proteomes" id="UP000070501">
    <property type="component" value="Unassembled WGS sequence"/>
</dbReference>
<dbReference type="GO" id="GO:0005506">
    <property type="term" value="F:iron ion binding"/>
    <property type="evidence" value="ECO:0007669"/>
    <property type="project" value="InterPro"/>
</dbReference>
<protein>
    <submittedName>
        <fullName evidence="8">Cytochrome P450</fullName>
    </submittedName>
</protein>
<dbReference type="STRING" id="196109.A0A136J4Z3"/>
<keyword evidence="4 6" id="KW-0408">Iron</keyword>
<dbReference type="InterPro" id="IPR050364">
    <property type="entry name" value="Cytochrome_P450_fung"/>
</dbReference>
<dbReference type="PROSITE" id="PS00086">
    <property type="entry name" value="CYTOCHROME_P450"/>
    <property type="match status" value="1"/>
</dbReference>
<dbReference type="PANTHER" id="PTHR46300:SF2">
    <property type="entry name" value="CYTOCHROME P450 MONOOXYGENASE ALNH-RELATED"/>
    <property type="match status" value="1"/>
</dbReference>
<dbReference type="InParanoid" id="A0A136J4Z3"/>
<reference evidence="9" key="1">
    <citation type="submission" date="2016-02" db="EMBL/GenBank/DDBJ databases">
        <title>Draft genome sequence of Microdochium bolleyi, a fungal endophyte of beachgrass.</title>
        <authorList>
            <consortium name="DOE Joint Genome Institute"/>
            <person name="David A.S."/>
            <person name="May G."/>
            <person name="Haridas S."/>
            <person name="Lim J."/>
            <person name="Wang M."/>
            <person name="Labutti K."/>
            <person name="Lipzen A."/>
            <person name="Barry K."/>
            <person name="Grigoriev I.V."/>
        </authorList>
    </citation>
    <scope>NUCLEOTIDE SEQUENCE [LARGE SCALE GENOMIC DNA]</scope>
    <source>
        <strain evidence="9">J235TASD1</strain>
    </source>
</reference>
<keyword evidence="9" id="KW-1185">Reference proteome</keyword>
<dbReference type="Pfam" id="PF00067">
    <property type="entry name" value="p450"/>
    <property type="match status" value="1"/>
</dbReference>
<proteinExistence type="inferred from homology"/>
<dbReference type="EMBL" id="KQ964249">
    <property type="protein sequence ID" value="KXJ92223.1"/>
    <property type="molecule type" value="Genomic_DNA"/>
</dbReference>
<dbReference type="SUPFAM" id="SSF48264">
    <property type="entry name" value="Cytochrome P450"/>
    <property type="match status" value="1"/>
</dbReference>
<comment type="similarity">
    <text evidence="1 7">Belongs to the cytochrome P450 family.</text>
</comment>
<keyword evidence="5 7" id="KW-0503">Monooxygenase</keyword>
<dbReference type="GO" id="GO:0020037">
    <property type="term" value="F:heme binding"/>
    <property type="evidence" value="ECO:0007669"/>
    <property type="project" value="InterPro"/>
</dbReference>